<proteinExistence type="predicted"/>
<dbReference type="InterPro" id="IPR045060">
    <property type="entry name" value="Phe-tRNA-ligase_IIc_bsu"/>
</dbReference>
<dbReference type="InterPro" id="IPR020825">
    <property type="entry name" value="Phe-tRNA_synthase-like_B3/B4"/>
</dbReference>
<dbReference type="GO" id="GO:0009328">
    <property type="term" value="C:phenylalanine-tRNA ligase complex"/>
    <property type="evidence" value="ECO:0007669"/>
    <property type="project" value="TreeGrafter"/>
</dbReference>
<dbReference type="SUPFAM" id="SSF56037">
    <property type="entry name" value="PheT/TilS domain"/>
    <property type="match status" value="1"/>
</dbReference>
<keyword evidence="2" id="KW-0436">Ligase</keyword>
<dbReference type="GO" id="GO:0004826">
    <property type="term" value="F:phenylalanine-tRNA ligase activity"/>
    <property type="evidence" value="ECO:0007669"/>
    <property type="project" value="UniProtKB-EC"/>
</dbReference>
<feature type="domain" description="B3/B4 tRNA-binding" evidence="1">
    <location>
        <begin position="1"/>
        <end position="159"/>
    </location>
</feature>
<dbReference type="PANTHER" id="PTHR10947:SF0">
    <property type="entry name" value="PHENYLALANINE--TRNA LIGASE BETA SUBUNIT"/>
    <property type="match status" value="1"/>
</dbReference>
<evidence type="ECO:0000313" key="2">
    <source>
        <dbReference type="EMBL" id="EKC75170.1"/>
    </source>
</evidence>
<name>K1UAA1_9ZZZZ</name>
<keyword evidence="2" id="KW-0030">Aminoacyl-tRNA synthetase</keyword>
<dbReference type="InterPro" id="IPR005146">
    <property type="entry name" value="B3/B4_tRNA-bd"/>
</dbReference>
<dbReference type="AlphaFoldDB" id="K1UAA1"/>
<dbReference type="PANTHER" id="PTHR10947">
    <property type="entry name" value="PHENYLALANYL-TRNA SYNTHETASE BETA CHAIN AND LEUCINE-RICH REPEAT-CONTAINING PROTEIN 47"/>
    <property type="match status" value="1"/>
</dbReference>
<dbReference type="Gene3D" id="3.50.40.10">
    <property type="entry name" value="Phenylalanyl-trna Synthetase, Chain B, domain 3"/>
    <property type="match status" value="1"/>
</dbReference>
<dbReference type="GO" id="GO:0006432">
    <property type="term" value="P:phenylalanyl-tRNA aminoacylation"/>
    <property type="evidence" value="ECO:0007669"/>
    <property type="project" value="InterPro"/>
</dbReference>
<feature type="non-terminal residue" evidence="2">
    <location>
        <position position="189"/>
    </location>
</feature>
<dbReference type="EC" id="6.1.1.20" evidence="2"/>
<dbReference type="Pfam" id="PF03483">
    <property type="entry name" value="B3_4"/>
    <property type="match status" value="1"/>
</dbReference>
<dbReference type="EMBL" id="AJWY01003499">
    <property type="protein sequence ID" value="EKC75170.1"/>
    <property type="molecule type" value="Genomic_DNA"/>
</dbReference>
<organism evidence="2">
    <name type="scientific">human gut metagenome</name>
    <dbReference type="NCBI Taxonomy" id="408170"/>
    <lineage>
        <taxon>unclassified sequences</taxon>
        <taxon>metagenomes</taxon>
        <taxon>organismal metagenomes</taxon>
    </lineage>
</organism>
<sequence length="189" mass="20801">GPSPEWMQNCLRAAGINPKNNLVDITNFVLFELGQPLHAFDLAKIEGREVVVRTCAEGTPFVTLDGVERKLTAQDLMICSAERPMCIAGVFGGLDSGISDTTTDVFIESAYFNPVWVRKTAKRFGLNTDSSFRFERGVDPNLQVYAAKRAALLMKELAGGEISSDISDFYPAPIGDFVFDVSLRRVNML</sequence>
<comment type="caution">
    <text evidence="2">The sequence shown here is derived from an EMBL/GenBank/DDBJ whole genome shotgun (WGS) entry which is preliminary data.</text>
</comment>
<protein>
    <submittedName>
        <fullName evidence="2">Phenylalanyl-tRNA synthetase beta subunit</fullName>
        <ecNumber evidence="2">6.1.1.20</ecNumber>
    </submittedName>
</protein>
<gene>
    <name evidence="2" type="ORF">LEA_05357</name>
</gene>
<dbReference type="GO" id="GO:0003723">
    <property type="term" value="F:RNA binding"/>
    <property type="evidence" value="ECO:0007669"/>
    <property type="project" value="InterPro"/>
</dbReference>
<feature type="non-terminal residue" evidence="2">
    <location>
        <position position="1"/>
    </location>
</feature>
<accession>K1UAA1</accession>
<dbReference type="SMART" id="SM00873">
    <property type="entry name" value="B3_4"/>
    <property type="match status" value="1"/>
</dbReference>
<reference evidence="2" key="1">
    <citation type="journal article" date="2013" name="Environ. Microbiol.">
        <title>Microbiota from the distal guts of lean and obese adolescents exhibit partial functional redundancy besides clear differences in community structure.</title>
        <authorList>
            <person name="Ferrer M."/>
            <person name="Ruiz A."/>
            <person name="Lanza F."/>
            <person name="Haange S.B."/>
            <person name="Oberbach A."/>
            <person name="Till H."/>
            <person name="Bargiela R."/>
            <person name="Campoy C."/>
            <person name="Segura M.T."/>
            <person name="Richter M."/>
            <person name="von Bergen M."/>
            <person name="Seifert J."/>
            <person name="Suarez A."/>
        </authorList>
    </citation>
    <scope>NUCLEOTIDE SEQUENCE</scope>
</reference>
<evidence type="ECO:0000259" key="1">
    <source>
        <dbReference type="SMART" id="SM00873"/>
    </source>
</evidence>